<evidence type="ECO:0000259" key="1">
    <source>
        <dbReference type="Pfam" id="PF01973"/>
    </source>
</evidence>
<organism evidence="2 3">
    <name type="scientific">Gallaecimonas pentaromativorans</name>
    <dbReference type="NCBI Taxonomy" id="584787"/>
    <lineage>
        <taxon>Bacteria</taxon>
        <taxon>Pseudomonadati</taxon>
        <taxon>Pseudomonadota</taxon>
        <taxon>Gammaproteobacteria</taxon>
        <taxon>Enterobacterales</taxon>
        <taxon>Gallaecimonadaceae</taxon>
        <taxon>Gallaecimonas</taxon>
    </lineage>
</organism>
<comment type="caution">
    <text evidence="2">The sequence shown here is derived from an EMBL/GenBank/DDBJ whole genome shotgun (WGS) entry which is preliminary data.</text>
</comment>
<dbReference type="AlphaFoldDB" id="A0A3N1P548"/>
<dbReference type="EMBL" id="RJUL01000009">
    <property type="protein sequence ID" value="ROQ22601.1"/>
    <property type="molecule type" value="Genomic_DNA"/>
</dbReference>
<dbReference type="Pfam" id="PF01973">
    <property type="entry name" value="MptE-like"/>
    <property type="match status" value="1"/>
</dbReference>
<keyword evidence="3" id="KW-1185">Reference proteome</keyword>
<evidence type="ECO:0000313" key="2">
    <source>
        <dbReference type="EMBL" id="ROQ22601.1"/>
    </source>
</evidence>
<protein>
    <submittedName>
        <fullName evidence="2">Uncharacterized protein DUF115</fullName>
    </submittedName>
</protein>
<dbReference type="InterPro" id="IPR002826">
    <property type="entry name" value="MptE-like"/>
</dbReference>
<sequence length="437" mass="48128">MTGGPMSEFLDANLLVITQRWPELMASLNQVSSIPLDAAQLVEGLDSTLMVNGVQLTSRHARITEAKTQAASLPETAATVHLYGTALGDIQQVLLARSNLQQLQVHILNEAIFLLVLQLLDQRHWLSDPRVSLQLAANSPDIQLPFLVSPAELVLVSDTNAKIRDRLVSELDLPFNNRRFLTDAPERLARIEANRHFFAKDLDVRQLFGIAKTPEVWVVATGPSLEQHYAYIRERRKQANAPLLIAVDTALKPLLDNGIRPDVVVTLDFGIIEQELPCSQSGGIGLVYFPTTNGDVLAAWQGPRYLALTTSPFFDRLRQQLDRGLLNNAGSVIHPALDLAVQAGGQQVVMFGADFAFPGDRTHAGWENGELGLAPGQSVEWTLDGYGQRVKTLRNFRSYLCGVERFIARHPHVTFYNSSKAGALIQGAAFHPDLVTL</sequence>
<proteinExistence type="predicted"/>
<reference evidence="2 3" key="1">
    <citation type="submission" date="2018-11" db="EMBL/GenBank/DDBJ databases">
        <title>Genomic Encyclopedia of Type Strains, Phase IV (KMG-IV): sequencing the most valuable type-strain genomes for metagenomic binning, comparative biology and taxonomic classification.</title>
        <authorList>
            <person name="Goeker M."/>
        </authorList>
    </citation>
    <scope>NUCLEOTIDE SEQUENCE [LARGE SCALE GENOMIC DNA]</scope>
    <source>
        <strain evidence="2 3">DSM 21945</strain>
    </source>
</reference>
<accession>A0A3N1P548</accession>
<dbReference type="STRING" id="584787.GCA_001247655_01418"/>
<dbReference type="Proteomes" id="UP000268033">
    <property type="component" value="Unassembled WGS sequence"/>
</dbReference>
<evidence type="ECO:0000313" key="3">
    <source>
        <dbReference type="Proteomes" id="UP000268033"/>
    </source>
</evidence>
<dbReference type="PANTHER" id="PTHR41786">
    <property type="entry name" value="MOTILITY ACCESSORY FACTOR MAF"/>
    <property type="match status" value="1"/>
</dbReference>
<feature type="domain" description="6-hydroxymethylpterin diphosphokinase MptE-like" evidence="1">
    <location>
        <begin position="203"/>
        <end position="358"/>
    </location>
</feature>
<gene>
    <name evidence="2" type="ORF">EDC28_10987</name>
</gene>
<dbReference type="PANTHER" id="PTHR41786:SF1">
    <property type="entry name" value="6-HYDROXYMETHYLPTERIN DIPHOSPHOKINASE MPTE-LIKE DOMAIN-CONTAINING PROTEIN"/>
    <property type="match status" value="1"/>
</dbReference>
<name>A0A3N1P548_9GAMM</name>